<organism evidence="1 2">
    <name type="scientific">Terrihalobacillus insolitus</name>
    <dbReference type="NCBI Taxonomy" id="2950438"/>
    <lineage>
        <taxon>Bacteria</taxon>
        <taxon>Bacillati</taxon>
        <taxon>Bacillota</taxon>
        <taxon>Bacilli</taxon>
        <taxon>Bacillales</taxon>
        <taxon>Bacillaceae</taxon>
        <taxon>Terrihalobacillus</taxon>
    </lineage>
</organism>
<dbReference type="EMBL" id="JAMQKB010000012">
    <property type="protein sequence ID" value="MDC3425244.1"/>
    <property type="molecule type" value="Genomic_DNA"/>
</dbReference>
<dbReference type="Proteomes" id="UP001145050">
    <property type="component" value="Unassembled WGS sequence"/>
</dbReference>
<dbReference type="RefSeq" id="WP_272437051.1">
    <property type="nucleotide sequence ID" value="NZ_JAMQKB010000012.1"/>
</dbReference>
<sequence length="49" mass="5835">MANYGLFSCYYPFLISYKVLKDVRICRLFEHALLEDVPKVLNGKLRIRQ</sequence>
<accession>A0A9X4AMX0</accession>
<proteinExistence type="predicted"/>
<protein>
    <submittedName>
        <fullName evidence="1">Uncharacterized protein</fullName>
    </submittedName>
</protein>
<comment type="caution">
    <text evidence="1">The sequence shown here is derived from an EMBL/GenBank/DDBJ whole genome shotgun (WGS) entry which is preliminary data.</text>
</comment>
<evidence type="ECO:0000313" key="2">
    <source>
        <dbReference type="Proteomes" id="UP001145050"/>
    </source>
</evidence>
<keyword evidence="2" id="KW-1185">Reference proteome</keyword>
<reference evidence="1" key="1">
    <citation type="submission" date="2022-06" db="EMBL/GenBank/DDBJ databases">
        <title>Aquibacillus sp. a new bacterium isolated from soil saline samples.</title>
        <authorList>
            <person name="Galisteo C."/>
            <person name="De La Haba R."/>
            <person name="Sanchez-Porro C."/>
            <person name="Ventosa A."/>
        </authorList>
    </citation>
    <scope>NUCLEOTIDE SEQUENCE</scope>
    <source>
        <strain evidence="1">3ASR75-11</strain>
    </source>
</reference>
<name>A0A9X4AMX0_9BACI</name>
<gene>
    <name evidence="1" type="ORF">NC797_12090</name>
</gene>
<evidence type="ECO:0000313" key="1">
    <source>
        <dbReference type="EMBL" id="MDC3425244.1"/>
    </source>
</evidence>
<dbReference type="AlphaFoldDB" id="A0A9X4AMX0"/>